<name>A0AAE1M766_9FABA</name>
<accession>A0AAE1M766</accession>
<gene>
    <name evidence="1" type="ORF">QN277_008933</name>
</gene>
<dbReference type="PANTHER" id="PTHR37611">
    <property type="entry name" value="VIRUS-SPECIFIC-SIGNALING-PATHWAY REGULATED PROTEIN-RELATED"/>
    <property type="match status" value="1"/>
</dbReference>
<dbReference type="AlphaFoldDB" id="A0AAE1M766"/>
<dbReference type="PANTHER" id="PTHR37611:SF4">
    <property type="entry name" value="OS06G0538400 PROTEIN"/>
    <property type="match status" value="1"/>
</dbReference>
<comment type="caution">
    <text evidence="1">The sequence shown here is derived from an EMBL/GenBank/DDBJ whole genome shotgun (WGS) entry which is preliminary data.</text>
</comment>
<evidence type="ECO:0000313" key="1">
    <source>
        <dbReference type="EMBL" id="KAK4256012.1"/>
    </source>
</evidence>
<protein>
    <submittedName>
        <fullName evidence="1">Uncharacterized protein</fullName>
    </submittedName>
</protein>
<dbReference type="Proteomes" id="UP001293593">
    <property type="component" value="Unassembled WGS sequence"/>
</dbReference>
<sequence>MAASSSMPESVCEELEFSSESNHILLKALMEETQEEHDQYYAADRLMSMIQSLEAELSYSSSSYDPCQSCDMEVGQVDDQDCSTSSSLSFSADWDYMEIVSASSSFDEEMMMNAWSLCDAGGDDSTADYHDSSEFYYGVLLENYLPQEATGVVF</sequence>
<organism evidence="1 2">
    <name type="scientific">Acacia crassicarpa</name>
    <name type="common">northern wattle</name>
    <dbReference type="NCBI Taxonomy" id="499986"/>
    <lineage>
        <taxon>Eukaryota</taxon>
        <taxon>Viridiplantae</taxon>
        <taxon>Streptophyta</taxon>
        <taxon>Embryophyta</taxon>
        <taxon>Tracheophyta</taxon>
        <taxon>Spermatophyta</taxon>
        <taxon>Magnoliopsida</taxon>
        <taxon>eudicotyledons</taxon>
        <taxon>Gunneridae</taxon>
        <taxon>Pentapetalae</taxon>
        <taxon>rosids</taxon>
        <taxon>fabids</taxon>
        <taxon>Fabales</taxon>
        <taxon>Fabaceae</taxon>
        <taxon>Caesalpinioideae</taxon>
        <taxon>mimosoid clade</taxon>
        <taxon>Acacieae</taxon>
        <taxon>Acacia</taxon>
    </lineage>
</organism>
<proteinExistence type="predicted"/>
<evidence type="ECO:0000313" key="2">
    <source>
        <dbReference type="Proteomes" id="UP001293593"/>
    </source>
</evidence>
<reference evidence="1" key="1">
    <citation type="submission" date="2023-10" db="EMBL/GenBank/DDBJ databases">
        <title>Chromosome-level genome of the transformable northern wattle, Acacia crassicarpa.</title>
        <authorList>
            <person name="Massaro I."/>
            <person name="Sinha N.R."/>
            <person name="Poethig S."/>
            <person name="Leichty A.R."/>
        </authorList>
    </citation>
    <scope>NUCLEOTIDE SEQUENCE</scope>
    <source>
        <strain evidence="1">Acra3RX</strain>
        <tissue evidence="1">Leaf</tissue>
    </source>
</reference>
<dbReference type="EMBL" id="JAWXYG010000013">
    <property type="protein sequence ID" value="KAK4256012.1"/>
    <property type="molecule type" value="Genomic_DNA"/>
</dbReference>
<keyword evidence="2" id="KW-1185">Reference proteome</keyword>